<accession>A0A368G765</accession>
<proteinExistence type="predicted"/>
<dbReference type="Proteomes" id="UP000252519">
    <property type="component" value="Unassembled WGS sequence"/>
</dbReference>
<dbReference type="OrthoDB" id="5825916at2759"/>
<protein>
    <submittedName>
        <fullName evidence="1">Uncharacterized protein</fullName>
    </submittedName>
</protein>
<keyword evidence="2" id="KW-1185">Reference proteome</keyword>
<gene>
    <name evidence="1" type="ORF">ANCCAN_15582</name>
</gene>
<comment type="caution">
    <text evidence="1">The sequence shown here is derived from an EMBL/GenBank/DDBJ whole genome shotgun (WGS) entry which is preliminary data.</text>
</comment>
<reference evidence="1 2" key="1">
    <citation type="submission" date="2014-10" db="EMBL/GenBank/DDBJ databases">
        <title>Draft genome of the hookworm Ancylostoma caninum.</title>
        <authorList>
            <person name="Mitreva M."/>
        </authorList>
    </citation>
    <scope>NUCLEOTIDE SEQUENCE [LARGE SCALE GENOMIC DNA]</scope>
    <source>
        <strain evidence="1 2">Baltimore</strain>
    </source>
</reference>
<sequence>MSLVVNAENAEQQYYAMLEDKCQQIEAMSARLAQLESYPGQTISIGGPSCTACTKQEPKPVNDCAEVLALYDCIPSTLREIIEQNAGFTRAIINSKEVIAAMKEMQNTFIPSHPLKPMTCSAATSQDAATSTSYLEETGGEGEVSALSSKLDDSLPLEQIIACFDSLEDYRLHGDSPDLRPELRRFFTCIKYEHDIKAVENAVNPLISTTCPVHYIV</sequence>
<organism evidence="1 2">
    <name type="scientific">Ancylostoma caninum</name>
    <name type="common">Dog hookworm</name>
    <dbReference type="NCBI Taxonomy" id="29170"/>
    <lineage>
        <taxon>Eukaryota</taxon>
        <taxon>Metazoa</taxon>
        <taxon>Ecdysozoa</taxon>
        <taxon>Nematoda</taxon>
        <taxon>Chromadorea</taxon>
        <taxon>Rhabditida</taxon>
        <taxon>Rhabditina</taxon>
        <taxon>Rhabditomorpha</taxon>
        <taxon>Strongyloidea</taxon>
        <taxon>Ancylostomatidae</taxon>
        <taxon>Ancylostomatinae</taxon>
        <taxon>Ancylostoma</taxon>
    </lineage>
</organism>
<dbReference type="AlphaFoldDB" id="A0A368G765"/>
<evidence type="ECO:0000313" key="2">
    <source>
        <dbReference type="Proteomes" id="UP000252519"/>
    </source>
</evidence>
<dbReference type="STRING" id="29170.A0A368G765"/>
<dbReference type="EMBL" id="JOJR01000395">
    <property type="protein sequence ID" value="RCN38507.1"/>
    <property type="molecule type" value="Genomic_DNA"/>
</dbReference>
<evidence type="ECO:0000313" key="1">
    <source>
        <dbReference type="EMBL" id="RCN38507.1"/>
    </source>
</evidence>
<name>A0A368G765_ANCCA</name>